<keyword evidence="2 6" id="KW-0812">Transmembrane</keyword>
<protein>
    <recommendedName>
        <fullName evidence="7">Rhodopsin domain-containing protein</fullName>
    </recommendedName>
</protein>
<proteinExistence type="inferred from homology"/>
<feature type="transmembrane region" description="Helical" evidence="6">
    <location>
        <begin position="103"/>
        <end position="122"/>
    </location>
</feature>
<comment type="subcellular location">
    <subcellularLocation>
        <location evidence="1">Membrane</location>
        <topology evidence="1">Multi-pass membrane protein</topology>
    </subcellularLocation>
</comment>
<feature type="domain" description="Rhodopsin" evidence="7">
    <location>
        <begin position="45"/>
        <end position="285"/>
    </location>
</feature>
<feature type="transmembrane region" description="Helical" evidence="6">
    <location>
        <begin position="142"/>
        <end position="163"/>
    </location>
</feature>
<name>A0A6A5TQD8_9PLEO</name>
<dbReference type="OrthoDB" id="5401779at2759"/>
<feature type="transmembrane region" description="Helical" evidence="6">
    <location>
        <begin position="183"/>
        <end position="203"/>
    </location>
</feature>
<evidence type="ECO:0000313" key="9">
    <source>
        <dbReference type="Proteomes" id="UP000800035"/>
    </source>
</evidence>
<dbReference type="InterPro" id="IPR052337">
    <property type="entry name" value="SAT4-like"/>
</dbReference>
<evidence type="ECO:0000313" key="8">
    <source>
        <dbReference type="EMBL" id="KAF1954464.1"/>
    </source>
</evidence>
<gene>
    <name evidence="8" type="ORF">CC80DRAFT_476214</name>
</gene>
<accession>A0A6A5TQD8</accession>
<evidence type="ECO:0000256" key="6">
    <source>
        <dbReference type="SAM" id="Phobius"/>
    </source>
</evidence>
<evidence type="ECO:0000259" key="7">
    <source>
        <dbReference type="Pfam" id="PF20684"/>
    </source>
</evidence>
<dbReference type="PANTHER" id="PTHR33048">
    <property type="entry name" value="PTH11-LIKE INTEGRAL MEMBRANE PROTEIN (AFU_ORTHOLOGUE AFUA_5G11245)"/>
    <property type="match status" value="1"/>
</dbReference>
<dbReference type="GO" id="GO:0016020">
    <property type="term" value="C:membrane"/>
    <property type="evidence" value="ECO:0007669"/>
    <property type="project" value="UniProtKB-SubCell"/>
</dbReference>
<dbReference type="EMBL" id="ML976999">
    <property type="protein sequence ID" value="KAF1954464.1"/>
    <property type="molecule type" value="Genomic_DNA"/>
</dbReference>
<keyword evidence="3 6" id="KW-1133">Transmembrane helix</keyword>
<evidence type="ECO:0000256" key="4">
    <source>
        <dbReference type="ARBA" id="ARBA00023136"/>
    </source>
</evidence>
<feature type="transmembrane region" description="Helical" evidence="6">
    <location>
        <begin position="224"/>
        <end position="244"/>
    </location>
</feature>
<dbReference type="Proteomes" id="UP000800035">
    <property type="component" value="Unassembled WGS sequence"/>
</dbReference>
<feature type="transmembrane region" description="Helical" evidence="6">
    <location>
        <begin position="61"/>
        <end position="83"/>
    </location>
</feature>
<dbReference type="PANTHER" id="PTHR33048:SF129">
    <property type="entry name" value="INTEGRAL MEMBRANE PROTEIN-RELATED"/>
    <property type="match status" value="1"/>
</dbReference>
<comment type="similarity">
    <text evidence="5">Belongs to the SAT4 family.</text>
</comment>
<evidence type="ECO:0000256" key="1">
    <source>
        <dbReference type="ARBA" id="ARBA00004141"/>
    </source>
</evidence>
<feature type="transmembrane region" description="Helical" evidence="6">
    <location>
        <begin position="27"/>
        <end position="49"/>
    </location>
</feature>
<evidence type="ECO:0000256" key="5">
    <source>
        <dbReference type="ARBA" id="ARBA00038359"/>
    </source>
</evidence>
<organism evidence="8 9">
    <name type="scientific">Byssothecium circinans</name>
    <dbReference type="NCBI Taxonomy" id="147558"/>
    <lineage>
        <taxon>Eukaryota</taxon>
        <taxon>Fungi</taxon>
        <taxon>Dikarya</taxon>
        <taxon>Ascomycota</taxon>
        <taxon>Pezizomycotina</taxon>
        <taxon>Dothideomycetes</taxon>
        <taxon>Pleosporomycetidae</taxon>
        <taxon>Pleosporales</taxon>
        <taxon>Massarineae</taxon>
        <taxon>Massarinaceae</taxon>
        <taxon>Byssothecium</taxon>
    </lineage>
</organism>
<dbReference type="InterPro" id="IPR049326">
    <property type="entry name" value="Rhodopsin_dom_fungi"/>
</dbReference>
<dbReference type="Pfam" id="PF20684">
    <property type="entry name" value="Fung_rhodopsin"/>
    <property type="match status" value="1"/>
</dbReference>
<evidence type="ECO:0000256" key="3">
    <source>
        <dbReference type="ARBA" id="ARBA00022989"/>
    </source>
</evidence>
<reference evidence="8" key="1">
    <citation type="journal article" date="2020" name="Stud. Mycol.">
        <title>101 Dothideomycetes genomes: a test case for predicting lifestyles and emergence of pathogens.</title>
        <authorList>
            <person name="Haridas S."/>
            <person name="Albert R."/>
            <person name="Binder M."/>
            <person name="Bloem J."/>
            <person name="Labutti K."/>
            <person name="Salamov A."/>
            <person name="Andreopoulos B."/>
            <person name="Baker S."/>
            <person name="Barry K."/>
            <person name="Bills G."/>
            <person name="Bluhm B."/>
            <person name="Cannon C."/>
            <person name="Castanera R."/>
            <person name="Culley D."/>
            <person name="Daum C."/>
            <person name="Ezra D."/>
            <person name="Gonzalez J."/>
            <person name="Henrissat B."/>
            <person name="Kuo A."/>
            <person name="Liang C."/>
            <person name="Lipzen A."/>
            <person name="Lutzoni F."/>
            <person name="Magnuson J."/>
            <person name="Mondo S."/>
            <person name="Nolan M."/>
            <person name="Ohm R."/>
            <person name="Pangilinan J."/>
            <person name="Park H.-J."/>
            <person name="Ramirez L."/>
            <person name="Alfaro M."/>
            <person name="Sun H."/>
            <person name="Tritt A."/>
            <person name="Yoshinaga Y."/>
            <person name="Zwiers L.-H."/>
            <person name="Turgeon B."/>
            <person name="Goodwin S."/>
            <person name="Spatafora J."/>
            <person name="Crous P."/>
            <person name="Grigoriev I."/>
        </authorList>
    </citation>
    <scope>NUCLEOTIDE SEQUENCE</scope>
    <source>
        <strain evidence="8">CBS 675.92</strain>
    </source>
</reference>
<sequence>MYTGPTEGERATWPAPNYINPDTRVPMVLGVEITCLTLVVLFTALRFYTRIFIVKGLGLDDFIMLFASCASVGTSLMMCISTRPKYQTGYHMWDLLPSLAFDAAAKIGMAAQLLFVTISVFMKTSVLLTYLRIFPSKTNKTFCYSMFAYVVFWGIGSTSLSLFQCDPIQAYWLPFEYPNAKCIPMRLVFHIPGTSNILSDFLIFLWPAKDLWKLHLPLKQRINLVITFSLGAIVCVAGVCRLWYATIYVASSDVLWNGAYFYVIATIETSVGIICGCIPSCKALLISAA</sequence>
<evidence type="ECO:0000256" key="2">
    <source>
        <dbReference type="ARBA" id="ARBA00022692"/>
    </source>
</evidence>
<keyword evidence="9" id="KW-1185">Reference proteome</keyword>
<keyword evidence="4 6" id="KW-0472">Membrane</keyword>
<dbReference type="AlphaFoldDB" id="A0A6A5TQD8"/>
<feature type="transmembrane region" description="Helical" evidence="6">
    <location>
        <begin position="259"/>
        <end position="285"/>
    </location>
</feature>